<dbReference type="RefSeq" id="WP_042412001.1">
    <property type="nucleotide sequence ID" value="NZ_BAWO01000080.1"/>
</dbReference>
<reference evidence="1 2" key="1">
    <citation type="submission" date="2014-04" db="EMBL/GenBank/DDBJ databases">
        <title>Whole genome shotgun sequence of Geobacillus caldoxylosilyticus NBRC 107762.</title>
        <authorList>
            <person name="Hosoyama A."/>
            <person name="Hosoyama Y."/>
            <person name="Katano-Makiyama Y."/>
            <person name="Tsuchikane K."/>
            <person name="Ohji S."/>
            <person name="Ichikawa N."/>
            <person name="Yamazoe A."/>
            <person name="Fujita N."/>
        </authorList>
    </citation>
    <scope>NUCLEOTIDE SEQUENCE [LARGE SCALE GENOMIC DNA]</scope>
    <source>
        <strain evidence="1 2">NBRC 107762</strain>
    </source>
</reference>
<sequence length="321" mass="35829">MLVLDEKAMLETVSMKDVMEAMKRAYCLYENKQYEMPLRTQLQDNENTFLLMPSIAHQSFSLKIVSVFPNNRQHPVTQGMVILIDRQTGSAKALLNGTVLTGLRTGAIGGLAVDYLSPADVKTVGLIGTGYQGLYQLLAVCTIRSIDRIYLYNRTSSKYPAFIAALKNRLPSEVEIHIAAQPLDLVQQSDIIITATTSSTPVLPDETNIWNGKLIVGIGSYQPHMREFPDALYKNATCIFVDTPDAIKESGDIRYPMERSWLTELQMIAFSKVVTNKVNHTFQTDCPTIFKSTGMALFDLVVAEMMYERAIAKQTGAYVHL</sequence>
<dbReference type="Gene3D" id="3.40.50.720">
    <property type="entry name" value="NAD(P)-binding Rossmann-like Domain"/>
    <property type="match status" value="1"/>
</dbReference>
<dbReference type="InterPro" id="IPR036291">
    <property type="entry name" value="NAD(P)-bd_dom_sf"/>
</dbReference>
<evidence type="ECO:0008006" key="3">
    <source>
        <dbReference type="Google" id="ProtNLM"/>
    </source>
</evidence>
<keyword evidence="2" id="KW-1185">Reference proteome</keyword>
<dbReference type="PANTHER" id="PTHR13812">
    <property type="entry name" value="KETIMINE REDUCTASE MU-CRYSTALLIN"/>
    <property type="match status" value="1"/>
</dbReference>
<evidence type="ECO:0000313" key="1">
    <source>
        <dbReference type="EMBL" id="GAJ41621.1"/>
    </source>
</evidence>
<dbReference type="PANTHER" id="PTHR13812:SF19">
    <property type="entry name" value="KETIMINE REDUCTASE MU-CRYSTALLIN"/>
    <property type="match status" value="1"/>
</dbReference>
<dbReference type="SUPFAM" id="SSF51735">
    <property type="entry name" value="NAD(P)-binding Rossmann-fold domains"/>
    <property type="match status" value="1"/>
</dbReference>
<dbReference type="EMBL" id="BAWO01000080">
    <property type="protein sequence ID" value="GAJ41621.1"/>
    <property type="molecule type" value="Genomic_DNA"/>
</dbReference>
<comment type="caution">
    <text evidence="1">The sequence shown here is derived from an EMBL/GenBank/DDBJ whole genome shotgun (WGS) entry which is preliminary data.</text>
</comment>
<dbReference type="AlphaFoldDB" id="A0A023DKS2"/>
<dbReference type="OrthoDB" id="9792005at2"/>
<dbReference type="Gene3D" id="3.30.1780.10">
    <property type="entry name" value="ornithine cyclodeaminase, domain 1"/>
    <property type="match status" value="1"/>
</dbReference>
<dbReference type="InterPro" id="IPR023401">
    <property type="entry name" value="ODC_N"/>
</dbReference>
<name>A0A023DKS2_9BACL</name>
<gene>
    <name evidence="1" type="ORF">GCA01S_080_00060</name>
</gene>
<proteinExistence type="predicted"/>
<dbReference type="InterPro" id="IPR003462">
    <property type="entry name" value="ODC_Mu_crystall"/>
</dbReference>
<accession>A0A023DKS2</accession>
<organism evidence="1 2">
    <name type="scientific">Parageobacillus caldoxylosilyticus NBRC 107762</name>
    <dbReference type="NCBI Taxonomy" id="1220594"/>
    <lineage>
        <taxon>Bacteria</taxon>
        <taxon>Bacillati</taxon>
        <taxon>Bacillota</taxon>
        <taxon>Bacilli</taxon>
        <taxon>Bacillales</taxon>
        <taxon>Anoxybacillaceae</taxon>
        <taxon>Saccharococcus</taxon>
    </lineage>
</organism>
<evidence type="ECO:0000313" key="2">
    <source>
        <dbReference type="Proteomes" id="UP000023561"/>
    </source>
</evidence>
<dbReference type="GO" id="GO:0005737">
    <property type="term" value="C:cytoplasm"/>
    <property type="evidence" value="ECO:0007669"/>
    <property type="project" value="TreeGrafter"/>
</dbReference>
<dbReference type="Pfam" id="PF02423">
    <property type="entry name" value="OCD_Mu_crystall"/>
    <property type="match status" value="1"/>
</dbReference>
<dbReference type="PIRSF" id="PIRSF001439">
    <property type="entry name" value="CryM"/>
    <property type="match status" value="1"/>
</dbReference>
<dbReference type="Proteomes" id="UP000023561">
    <property type="component" value="Unassembled WGS sequence"/>
</dbReference>
<protein>
    <recommendedName>
        <fullName evidence="3">Ornithine cyclodeaminase</fullName>
    </recommendedName>
</protein>